<reference evidence="2 3" key="1">
    <citation type="submission" date="2024-04" db="EMBL/GenBank/DDBJ databases">
        <title>Phyllosticta paracitricarpa is synonymous to the EU quarantine fungus P. citricarpa based on phylogenomic analyses.</title>
        <authorList>
            <consortium name="Lawrence Berkeley National Laboratory"/>
            <person name="Van Ingen-Buijs V.A."/>
            <person name="Van Westerhoven A.C."/>
            <person name="Haridas S."/>
            <person name="Skiadas P."/>
            <person name="Martin F."/>
            <person name="Groenewald J.Z."/>
            <person name="Crous P.W."/>
            <person name="Seidl M.F."/>
        </authorList>
    </citation>
    <scope>NUCLEOTIDE SEQUENCE [LARGE SCALE GENOMIC DNA]</scope>
    <source>
        <strain evidence="2 3">CBS 123371</strain>
    </source>
</reference>
<keyword evidence="3" id="KW-1185">Reference proteome</keyword>
<protein>
    <submittedName>
        <fullName evidence="2">Uncharacterized protein</fullName>
    </submittedName>
</protein>
<evidence type="ECO:0000256" key="1">
    <source>
        <dbReference type="SAM" id="MobiDB-lite"/>
    </source>
</evidence>
<feature type="region of interest" description="Disordered" evidence="1">
    <location>
        <begin position="1"/>
        <end position="41"/>
    </location>
</feature>
<proteinExistence type="predicted"/>
<dbReference type="EMBL" id="JBBPHU010000013">
    <property type="protein sequence ID" value="KAK7510835.1"/>
    <property type="molecule type" value="Genomic_DNA"/>
</dbReference>
<organism evidence="2 3">
    <name type="scientific">Phyllosticta citriasiana</name>
    <dbReference type="NCBI Taxonomy" id="595635"/>
    <lineage>
        <taxon>Eukaryota</taxon>
        <taxon>Fungi</taxon>
        <taxon>Dikarya</taxon>
        <taxon>Ascomycota</taxon>
        <taxon>Pezizomycotina</taxon>
        <taxon>Dothideomycetes</taxon>
        <taxon>Dothideomycetes incertae sedis</taxon>
        <taxon>Botryosphaeriales</taxon>
        <taxon>Phyllostictaceae</taxon>
        <taxon>Phyllosticta</taxon>
    </lineage>
</organism>
<evidence type="ECO:0000313" key="3">
    <source>
        <dbReference type="Proteomes" id="UP001363622"/>
    </source>
</evidence>
<sequence length="291" mass="32900">KNRNPKTNPRTPPSTLVLTSSGPQQLRSQSPQPSPSSVFSLPHGPQPYSFSVFNLKHFASCISPSSHHLIQFNMSTGWPLSLASTLNETDDWEDAFERWCRDEDAPKIDFYEWTDHPAEWELEFDEQCGEDDDDAYCWNEYQPRPLSLEIDFDSDPGLDFDGEDLEDEDGENTVFHHRDWFSPAGAEEGYKIQLSDDTTSTMITIVPASAKIDSSSDNTESAPNLQHRQSESSTESSISKQPKLTEKNLNQHDEQMPSQDSHNAISSIFDAINQLEALNERMNTKLALTNQ</sequence>
<dbReference type="Proteomes" id="UP001363622">
    <property type="component" value="Unassembled WGS sequence"/>
</dbReference>
<comment type="caution">
    <text evidence="2">The sequence shown here is derived from an EMBL/GenBank/DDBJ whole genome shotgun (WGS) entry which is preliminary data.</text>
</comment>
<feature type="non-terminal residue" evidence="2">
    <location>
        <position position="1"/>
    </location>
</feature>
<gene>
    <name evidence="2" type="ORF">IWZ03DRAFT_432745</name>
</gene>
<feature type="compositionally biased region" description="Polar residues" evidence="1">
    <location>
        <begin position="212"/>
        <end position="227"/>
    </location>
</feature>
<name>A0ABR1KFB7_9PEZI</name>
<evidence type="ECO:0000313" key="2">
    <source>
        <dbReference type="EMBL" id="KAK7510835.1"/>
    </source>
</evidence>
<feature type="region of interest" description="Disordered" evidence="1">
    <location>
        <begin position="212"/>
        <end position="243"/>
    </location>
</feature>
<feature type="compositionally biased region" description="Low complexity" evidence="1">
    <location>
        <begin position="20"/>
        <end position="37"/>
    </location>
</feature>
<accession>A0ABR1KFB7</accession>